<dbReference type="Bgee" id="ENSMNEG00000034035">
    <property type="expression patterns" value="Expressed in skeletal muscle tissue and 3 other cell types or tissues"/>
</dbReference>
<protein>
    <submittedName>
        <fullName evidence="2">Uncharacterized protein</fullName>
    </submittedName>
</protein>
<organism evidence="2 3">
    <name type="scientific">Macaca nemestrina</name>
    <name type="common">Pig-tailed macaque</name>
    <dbReference type="NCBI Taxonomy" id="9545"/>
    <lineage>
        <taxon>Eukaryota</taxon>
        <taxon>Metazoa</taxon>
        <taxon>Chordata</taxon>
        <taxon>Craniata</taxon>
        <taxon>Vertebrata</taxon>
        <taxon>Euteleostomi</taxon>
        <taxon>Mammalia</taxon>
        <taxon>Eutheria</taxon>
        <taxon>Euarchontoglires</taxon>
        <taxon>Primates</taxon>
        <taxon>Haplorrhini</taxon>
        <taxon>Catarrhini</taxon>
        <taxon>Cercopithecidae</taxon>
        <taxon>Cercopithecinae</taxon>
        <taxon>Macaca</taxon>
    </lineage>
</organism>
<keyword evidence="3" id="KW-1185">Reference proteome</keyword>
<dbReference type="Proteomes" id="UP000233120">
    <property type="component" value="Unassembled WGS sequence"/>
</dbReference>
<dbReference type="AlphaFoldDB" id="A0A2K6C9V2"/>
<proteinExistence type="predicted"/>
<sequence length="170" mass="17819">MQLTRRKLLHLCSAKLQREREIGVAGGGARRSSALQQGGRGSSGTARSLESPASRAGSEAPGAAGRGASVGPGLPRCTWPSPAPPSPWPPPRRWVCWVRRTHRGGSGVWKALFAFRSLAGSLCKPSGVGSSTAGEAAGPGRAGSQTFPQICNQYFKQLTLVLSKSWLVCI</sequence>
<dbReference type="Ensembl" id="ENSMNET00000044679.1">
    <property type="protein sequence ID" value="ENSMNEP00000020432.1"/>
    <property type="gene ID" value="ENSMNEG00000034035.1"/>
</dbReference>
<accession>A0A2K6C9V2</accession>
<name>A0A2K6C9V2_MACNE</name>
<evidence type="ECO:0000313" key="2">
    <source>
        <dbReference type="Ensembl" id="ENSMNEP00000020432.1"/>
    </source>
</evidence>
<evidence type="ECO:0000313" key="3">
    <source>
        <dbReference type="Proteomes" id="UP000233120"/>
    </source>
</evidence>
<reference evidence="2" key="1">
    <citation type="submission" date="2025-08" db="UniProtKB">
        <authorList>
            <consortium name="Ensembl"/>
        </authorList>
    </citation>
    <scope>IDENTIFICATION</scope>
</reference>
<feature type="region of interest" description="Disordered" evidence="1">
    <location>
        <begin position="22"/>
        <end position="87"/>
    </location>
</feature>
<reference evidence="2" key="2">
    <citation type="submission" date="2025-09" db="UniProtKB">
        <authorList>
            <consortium name="Ensembl"/>
        </authorList>
    </citation>
    <scope>IDENTIFICATION</scope>
</reference>
<dbReference type="OMA" id="FPQICNQ"/>
<dbReference type="GeneTree" id="ENSGT00860000135749"/>
<evidence type="ECO:0000256" key="1">
    <source>
        <dbReference type="SAM" id="MobiDB-lite"/>
    </source>
</evidence>